<feature type="region of interest" description="Disordered" evidence="1">
    <location>
        <begin position="1"/>
        <end position="58"/>
    </location>
</feature>
<feature type="compositionally biased region" description="Pro residues" evidence="1">
    <location>
        <begin position="41"/>
        <end position="54"/>
    </location>
</feature>
<organism evidence="2 3">
    <name type="scientific">Rhizopus delemar</name>
    <dbReference type="NCBI Taxonomy" id="936053"/>
    <lineage>
        <taxon>Eukaryota</taxon>
        <taxon>Fungi</taxon>
        <taxon>Fungi incertae sedis</taxon>
        <taxon>Mucoromycota</taxon>
        <taxon>Mucoromycotina</taxon>
        <taxon>Mucoromycetes</taxon>
        <taxon>Mucorales</taxon>
        <taxon>Mucorineae</taxon>
        <taxon>Rhizopodaceae</taxon>
        <taxon>Rhizopus</taxon>
    </lineage>
</organism>
<reference evidence="2 3" key="1">
    <citation type="journal article" date="2020" name="Microb. Genom.">
        <title>Genetic diversity of clinical and environmental Mucorales isolates obtained from an investigation of mucormycosis cases among solid organ transplant recipients.</title>
        <authorList>
            <person name="Nguyen M.H."/>
            <person name="Kaul D."/>
            <person name="Muto C."/>
            <person name="Cheng S.J."/>
            <person name="Richter R.A."/>
            <person name="Bruno V.M."/>
            <person name="Liu G."/>
            <person name="Beyhan S."/>
            <person name="Sundermann A.J."/>
            <person name="Mounaud S."/>
            <person name="Pasculle A.W."/>
            <person name="Nierman W.C."/>
            <person name="Driscoll E."/>
            <person name="Cumbie R."/>
            <person name="Clancy C.J."/>
            <person name="Dupont C.L."/>
        </authorList>
    </citation>
    <scope>NUCLEOTIDE SEQUENCE [LARGE SCALE GENOMIC DNA]</scope>
    <source>
        <strain evidence="2 3">GL24</strain>
    </source>
</reference>
<comment type="caution">
    <text evidence="2">The sequence shown here is derived from an EMBL/GenBank/DDBJ whole genome shotgun (WGS) entry which is preliminary data.</text>
</comment>
<keyword evidence="3" id="KW-1185">Reference proteome</keyword>
<dbReference type="Proteomes" id="UP000740926">
    <property type="component" value="Unassembled WGS sequence"/>
</dbReference>
<gene>
    <name evidence="2" type="ORF">G6F50_017612</name>
</gene>
<name>A0A9P7C018_9FUNG</name>
<feature type="compositionally biased region" description="Polar residues" evidence="1">
    <location>
        <begin position="1"/>
        <end position="12"/>
    </location>
</feature>
<dbReference type="EMBL" id="JAANIU010013442">
    <property type="protein sequence ID" value="KAG1530000.1"/>
    <property type="molecule type" value="Genomic_DNA"/>
</dbReference>
<accession>A0A9P7C018</accession>
<evidence type="ECO:0000313" key="2">
    <source>
        <dbReference type="EMBL" id="KAG1530000.1"/>
    </source>
</evidence>
<protein>
    <submittedName>
        <fullName evidence="2">Uncharacterized protein</fullName>
    </submittedName>
</protein>
<proteinExistence type="predicted"/>
<sequence length="105" mass="10937">MRCNGEVNSAGSTRDRPGGLPPSGATYRRSPWPDPATIASPPRPASTPGRPPTNMPWMPGSEACSTQTCCASAATSTTNTWPSAPPTCAAWSSSWSWMAANCRAP</sequence>
<evidence type="ECO:0000256" key="1">
    <source>
        <dbReference type="SAM" id="MobiDB-lite"/>
    </source>
</evidence>
<dbReference type="AlphaFoldDB" id="A0A9P7C018"/>
<evidence type="ECO:0000313" key="3">
    <source>
        <dbReference type="Proteomes" id="UP000740926"/>
    </source>
</evidence>